<dbReference type="Gene3D" id="1.10.630.10">
    <property type="entry name" value="Cytochrome P450"/>
    <property type="match status" value="1"/>
</dbReference>
<name>A0A9W4WVI4_9GLOM</name>
<keyword evidence="6" id="KW-1185">Reference proteome</keyword>
<dbReference type="GO" id="GO:0005506">
    <property type="term" value="F:iron ion binding"/>
    <property type="evidence" value="ECO:0007669"/>
    <property type="project" value="InterPro"/>
</dbReference>
<dbReference type="EMBL" id="CAMKVN010006143">
    <property type="protein sequence ID" value="CAI2189940.1"/>
    <property type="molecule type" value="Genomic_DNA"/>
</dbReference>
<keyword evidence="2" id="KW-0479">Metal-binding</keyword>
<dbReference type="OrthoDB" id="1470350at2759"/>
<gene>
    <name evidence="5" type="ORF">FWILDA_LOCUS14328</name>
</gene>
<dbReference type="AlphaFoldDB" id="A0A9W4WVI4"/>
<evidence type="ECO:0000256" key="1">
    <source>
        <dbReference type="ARBA" id="ARBA00010617"/>
    </source>
</evidence>
<proteinExistence type="inferred from homology"/>
<keyword evidence="3" id="KW-0560">Oxidoreductase</keyword>
<dbReference type="SUPFAM" id="SSF48264">
    <property type="entry name" value="Cytochrome P450"/>
    <property type="match status" value="1"/>
</dbReference>
<evidence type="ECO:0000256" key="2">
    <source>
        <dbReference type="ARBA" id="ARBA00022723"/>
    </source>
</evidence>
<protein>
    <submittedName>
        <fullName evidence="5">10986_t:CDS:1</fullName>
    </submittedName>
</protein>
<dbReference type="GO" id="GO:0020037">
    <property type="term" value="F:heme binding"/>
    <property type="evidence" value="ECO:0007669"/>
    <property type="project" value="InterPro"/>
</dbReference>
<organism evidence="5 6">
    <name type="scientific">Funneliformis geosporum</name>
    <dbReference type="NCBI Taxonomy" id="1117311"/>
    <lineage>
        <taxon>Eukaryota</taxon>
        <taxon>Fungi</taxon>
        <taxon>Fungi incertae sedis</taxon>
        <taxon>Mucoromycota</taxon>
        <taxon>Glomeromycotina</taxon>
        <taxon>Glomeromycetes</taxon>
        <taxon>Glomerales</taxon>
        <taxon>Glomeraceae</taxon>
        <taxon>Funneliformis</taxon>
    </lineage>
</organism>
<comment type="caution">
    <text evidence="5">The sequence shown here is derived from an EMBL/GenBank/DDBJ whole genome shotgun (WGS) entry which is preliminary data.</text>
</comment>
<evidence type="ECO:0000313" key="5">
    <source>
        <dbReference type="EMBL" id="CAI2189940.1"/>
    </source>
</evidence>
<dbReference type="GO" id="GO:0016705">
    <property type="term" value="F:oxidoreductase activity, acting on paired donors, with incorporation or reduction of molecular oxygen"/>
    <property type="evidence" value="ECO:0007669"/>
    <property type="project" value="InterPro"/>
</dbReference>
<accession>A0A9W4WVI4</accession>
<dbReference type="GO" id="GO:0004497">
    <property type="term" value="F:monooxygenase activity"/>
    <property type="evidence" value="ECO:0007669"/>
    <property type="project" value="InterPro"/>
</dbReference>
<sequence length="100" mass="12047">MNNRIENPFWKFTKLFTEKGRKMREMCDYLSTFAYDIIKKHRSNPEASKDHRDILNIFMNAQHDNEEKLTDKELRDIILNFIIAGRDTTAQVVILWRMLL</sequence>
<comment type="similarity">
    <text evidence="1">Belongs to the cytochrome P450 family.</text>
</comment>
<keyword evidence="4" id="KW-0408">Iron</keyword>
<dbReference type="Pfam" id="PF00067">
    <property type="entry name" value="p450"/>
    <property type="match status" value="1"/>
</dbReference>
<dbReference type="InterPro" id="IPR001128">
    <property type="entry name" value="Cyt_P450"/>
</dbReference>
<dbReference type="PANTHER" id="PTHR24296">
    <property type="entry name" value="CYTOCHROME P450"/>
    <property type="match status" value="1"/>
</dbReference>
<evidence type="ECO:0000313" key="6">
    <source>
        <dbReference type="Proteomes" id="UP001153678"/>
    </source>
</evidence>
<dbReference type="InterPro" id="IPR036396">
    <property type="entry name" value="Cyt_P450_sf"/>
</dbReference>
<reference evidence="5" key="1">
    <citation type="submission" date="2022-08" db="EMBL/GenBank/DDBJ databases">
        <authorList>
            <person name="Kallberg Y."/>
            <person name="Tangrot J."/>
            <person name="Rosling A."/>
        </authorList>
    </citation>
    <scope>NUCLEOTIDE SEQUENCE</scope>
    <source>
        <strain evidence="5">Wild A</strain>
    </source>
</reference>
<evidence type="ECO:0000256" key="4">
    <source>
        <dbReference type="ARBA" id="ARBA00023004"/>
    </source>
</evidence>
<evidence type="ECO:0000256" key="3">
    <source>
        <dbReference type="ARBA" id="ARBA00023002"/>
    </source>
</evidence>
<dbReference type="Proteomes" id="UP001153678">
    <property type="component" value="Unassembled WGS sequence"/>
</dbReference>